<proteinExistence type="predicted"/>
<dbReference type="AlphaFoldDB" id="A0A7Y4KFI8"/>
<evidence type="ECO:0000313" key="3">
    <source>
        <dbReference type="Proteomes" id="UP000563426"/>
    </source>
</evidence>
<dbReference type="GO" id="GO:0008835">
    <property type="term" value="F:diaminohydroxyphosphoribosylaminopyrimidine deaminase activity"/>
    <property type="evidence" value="ECO:0007669"/>
    <property type="project" value="TreeGrafter"/>
</dbReference>
<dbReference type="InterPro" id="IPR002125">
    <property type="entry name" value="CMP_dCMP_dom"/>
</dbReference>
<dbReference type="SUPFAM" id="SSF53927">
    <property type="entry name" value="Cytidine deaminase-like"/>
    <property type="match status" value="1"/>
</dbReference>
<dbReference type="Proteomes" id="UP000563426">
    <property type="component" value="Unassembled WGS sequence"/>
</dbReference>
<evidence type="ECO:0000313" key="2">
    <source>
        <dbReference type="EMBL" id="NOK32340.1"/>
    </source>
</evidence>
<keyword evidence="3" id="KW-1185">Reference proteome</keyword>
<accession>A0A7Y4KFI8</accession>
<feature type="domain" description="CMP/dCMP-type deaminase" evidence="1">
    <location>
        <begin position="167"/>
        <end position="287"/>
    </location>
</feature>
<dbReference type="EMBL" id="JABFJV010000012">
    <property type="protein sequence ID" value="NOK32340.1"/>
    <property type="molecule type" value="Genomic_DNA"/>
</dbReference>
<comment type="caution">
    <text evidence="2">The sequence shown here is derived from an EMBL/GenBank/DDBJ whole genome shotgun (WGS) entry which is preliminary data.</text>
</comment>
<dbReference type="PANTHER" id="PTHR11079">
    <property type="entry name" value="CYTOSINE DEAMINASE FAMILY MEMBER"/>
    <property type="match status" value="1"/>
</dbReference>
<name>A0A7Y4KFI8_9BACT</name>
<organism evidence="2 3">
    <name type="scientific">Corallococcus exercitus</name>
    <dbReference type="NCBI Taxonomy" id="2316736"/>
    <lineage>
        <taxon>Bacteria</taxon>
        <taxon>Pseudomonadati</taxon>
        <taxon>Myxococcota</taxon>
        <taxon>Myxococcia</taxon>
        <taxon>Myxococcales</taxon>
        <taxon>Cystobacterineae</taxon>
        <taxon>Myxococcaceae</taxon>
        <taxon>Corallococcus</taxon>
    </lineage>
</organism>
<gene>
    <name evidence="2" type="ORF">HMI49_03880</name>
</gene>
<dbReference type="InterPro" id="IPR016193">
    <property type="entry name" value="Cytidine_deaminase-like"/>
</dbReference>
<dbReference type="RefSeq" id="WP_171433052.1">
    <property type="nucleotide sequence ID" value="NZ_JABFJV010000012.1"/>
</dbReference>
<sequence length="323" mass="36043">MAKINEIEIGDVVRTRFRLLAGDVIDQLVSGRQEIQDRFIKARQDVSRNGQCWAGQALFTGKIAKDIAEKCLDRLVGLSATMPPAQHRLFWSSAGEAMASEINVFVQVHTEEMPLELKVRQNRGQSFVVMSVKQVLAQQTANTLARIALQIQSIQQEYRLQHKKSTDTDAHFMRLVLDEAKKCKSEKSNTPKPKVAALVVRDGQEIGRAYRGELKPGDHAEFTLLEGKLSGVNLAGATLYVTLEPCTSRNHPKVPCAFRVIERRIARVVIAALDPNRDILGQGILALQEAGIELALAPKAEMDLASELLRDFSRHHRQSHKRS</sequence>
<dbReference type="PROSITE" id="PS51747">
    <property type="entry name" value="CYT_DCMP_DEAMINASES_2"/>
    <property type="match status" value="1"/>
</dbReference>
<dbReference type="Gene3D" id="3.40.140.10">
    <property type="entry name" value="Cytidine Deaminase, domain 2"/>
    <property type="match status" value="1"/>
</dbReference>
<reference evidence="2 3" key="1">
    <citation type="submission" date="2020-05" db="EMBL/GenBank/DDBJ databases">
        <authorList>
            <person name="Whitworth D."/>
        </authorList>
    </citation>
    <scope>NUCLEOTIDE SEQUENCE [LARGE SCALE GENOMIC DNA]</scope>
    <source>
        <strain evidence="2 3">AB043B</strain>
    </source>
</reference>
<dbReference type="PANTHER" id="PTHR11079:SF162">
    <property type="entry name" value="RIBOFLAVIN BIOSYNTHESIS PROTEIN PYRD, CHLOROPLASTIC"/>
    <property type="match status" value="1"/>
</dbReference>
<dbReference type="Pfam" id="PF00383">
    <property type="entry name" value="dCMP_cyt_deam_1"/>
    <property type="match status" value="1"/>
</dbReference>
<protein>
    <recommendedName>
        <fullName evidence="1">CMP/dCMP-type deaminase domain-containing protein</fullName>
    </recommendedName>
</protein>
<evidence type="ECO:0000259" key="1">
    <source>
        <dbReference type="PROSITE" id="PS51747"/>
    </source>
</evidence>